<dbReference type="EMBL" id="CAMXCT030006733">
    <property type="protein sequence ID" value="CAL4806414.1"/>
    <property type="molecule type" value="Genomic_DNA"/>
</dbReference>
<comment type="caution">
    <text evidence="3">The sequence shown here is derived from an EMBL/GenBank/DDBJ whole genome shotgun (WGS) entry which is preliminary data.</text>
</comment>
<gene>
    <name evidence="3" type="ORF">C1SCF055_LOCUS43624</name>
</gene>
<keyword evidence="1" id="KW-0175">Coiled coil</keyword>
<feature type="compositionally biased region" description="Low complexity" evidence="2">
    <location>
        <begin position="750"/>
        <end position="767"/>
    </location>
</feature>
<feature type="compositionally biased region" description="Basic and acidic residues" evidence="2">
    <location>
        <begin position="349"/>
        <end position="371"/>
    </location>
</feature>
<feature type="compositionally biased region" description="Basic and acidic residues" evidence="2">
    <location>
        <begin position="737"/>
        <end position="749"/>
    </location>
</feature>
<dbReference type="EMBL" id="CAMXCT010006733">
    <property type="protein sequence ID" value="CAI4019102.1"/>
    <property type="molecule type" value="Genomic_DNA"/>
</dbReference>
<evidence type="ECO:0000256" key="2">
    <source>
        <dbReference type="SAM" id="MobiDB-lite"/>
    </source>
</evidence>
<sequence length="900" mass="102431">MEEVSPAHSRTSKYASFSPSRKEEDQQKVGTVEITYLDPVSQKLSNTDVFLDPESWSRRHNEMRFLVSADLVNLVCESHVARQARFRKAKKRLEQARLAFLVDLWKLRGLVERMTRAAEEDLSEDSAGVLSEATHIHFFVPELYFDDYTLECLKRASDVFQKHLLDEMKIMQERLDLLGGKNWRNLLGYALKFMATTEIGSMLMDAIPNPKTRRMVENAITRGVWDQMDELQPVVEELEEEMEAYNARFDSVQDDIARQLANISSYNERHVQAVTRLEEKEPEIPADSDSEVPEVEEEEEEDEEEDSEEDESATSSTAAWDEEEEIRKFIAMQGQAPSKAQLKKMKKTQMRDAKIAKLKNDKAAKEKEIKGQSDAKIKELLQRWEKKVASAQEELKVLEPSLQQAEELKVEPVDEALLEQSAQAKKMEEEAAKLTQQVEKQQQKVQILQEEVKEEEVKVQQEEEEVQELVQEVAVLPPPDPRWGLLKTLGEQQVELMKKSKISQEKITKITGRVKLLKMELKELCKILGVSFEESSSDEEEDEDKPYWLRKKLAKKTASERTPFNNHHFLDDEKNALQKRLKRRMKQQKLKEAALLLGRLSAARRTQEHSASDAGTESNVLPFWQDMACCPVPEGEVMKNEDDVTRSLQLLKDTLETTLSHVQKDCKSAGDKPRLDGELRKLIPQRQDAKGLSRQSAESELWLSSSRMSSHSIVPMGESSPQSQDGGLQRDCVLGPARHERLDLKRRPEGLAPSAPSRGAGAGSTTSVDFGFRPDGAGEESVESWSLFKVNKGQSDSSGFPIEKPPLRASLSSERVIQPRPRLDTAASCDFGEYVSQLQQSRGAWHSKSATDLSKNRTPCLPDLINTKCQQKLTALDWSHGPLRRWKSDRRRLNATDRAT</sequence>
<proteinExistence type="predicted"/>
<protein>
    <submittedName>
        <fullName evidence="3">Uncharacterized protein</fullName>
    </submittedName>
</protein>
<evidence type="ECO:0000256" key="1">
    <source>
        <dbReference type="SAM" id="Coils"/>
    </source>
</evidence>
<reference evidence="3" key="1">
    <citation type="submission" date="2022-10" db="EMBL/GenBank/DDBJ databases">
        <authorList>
            <person name="Chen Y."/>
            <person name="Dougan E. K."/>
            <person name="Chan C."/>
            <person name="Rhodes N."/>
            <person name="Thang M."/>
        </authorList>
    </citation>
    <scope>NUCLEOTIDE SEQUENCE</scope>
</reference>
<feature type="region of interest" description="Disordered" evidence="2">
    <location>
        <begin position="664"/>
        <end position="775"/>
    </location>
</feature>
<feature type="region of interest" description="Disordered" evidence="2">
    <location>
        <begin position="276"/>
        <end position="371"/>
    </location>
</feature>
<feature type="region of interest" description="Disordered" evidence="2">
    <location>
        <begin position="1"/>
        <end position="28"/>
    </location>
</feature>
<keyword evidence="5" id="KW-1185">Reference proteome</keyword>
<feature type="compositionally biased region" description="Low complexity" evidence="2">
    <location>
        <begin position="698"/>
        <end position="712"/>
    </location>
</feature>
<evidence type="ECO:0000313" key="5">
    <source>
        <dbReference type="Proteomes" id="UP001152797"/>
    </source>
</evidence>
<reference evidence="4" key="2">
    <citation type="submission" date="2024-04" db="EMBL/GenBank/DDBJ databases">
        <authorList>
            <person name="Chen Y."/>
            <person name="Shah S."/>
            <person name="Dougan E. K."/>
            <person name="Thang M."/>
            <person name="Chan C."/>
        </authorList>
    </citation>
    <scope>NUCLEOTIDE SEQUENCE [LARGE SCALE GENOMIC DNA]</scope>
</reference>
<feature type="coiled-coil region" evidence="1">
    <location>
        <begin position="228"/>
        <end position="255"/>
    </location>
</feature>
<evidence type="ECO:0000313" key="4">
    <source>
        <dbReference type="EMBL" id="CAL1172477.1"/>
    </source>
</evidence>
<feature type="compositionally biased region" description="Acidic residues" evidence="2">
    <location>
        <begin position="284"/>
        <end position="312"/>
    </location>
</feature>
<dbReference type="Proteomes" id="UP001152797">
    <property type="component" value="Unassembled WGS sequence"/>
</dbReference>
<organism evidence="3">
    <name type="scientific">Cladocopium goreaui</name>
    <dbReference type="NCBI Taxonomy" id="2562237"/>
    <lineage>
        <taxon>Eukaryota</taxon>
        <taxon>Sar</taxon>
        <taxon>Alveolata</taxon>
        <taxon>Dinophyceae</taxon>
        <taxon>Suessiales</taxon>
        <taxon>Symbiodiniaceae</taxon>
        <taxon>Cladocopium</taxon>
    </lineage>
</organism>
<dbReference type="AlphaFoldDB" id="A0A9P1M3B2"/>
<evidence type="ECO:0000313" key="3">
    <source>
        <dbReference type="EMBL" id="CAI4019102.1"/>
    </source>
</evidence>
<feature type="compositionally biased region" description="Basic and acidic residues" evidence="2">
    <location>
        <begin position="664"/>
        <end position="691"/>
    </location>
</feature>
<name>A0A9P1M3B2_9DINO</name>
<dbReference type="OrthoDB" id="438162at2759"/>
<accession>A0A9P1M3B2</accession>
<feature type="compositionally biased region" description="Polar residues" evidence="2">
    <location>
        <begin position="8"/>
        <end position="19"/>
    </location>
</feature>
<dbReference type="EMBL" id="CAMXCT020006733">
    <property type="protein sequence ID" value="CAL1172477.1"/>
    <property type="molecule type" value="Genomic_DNA"/>
</dbReference>